<feature type="region of interest" description="Disordered" evidence="1">
    <location>
        <begin position="160"/>
        <end position="191"/>
    </location>
</feature>
<accession>A0A803YLQ5</accession>
<dbReference type="Pfam" id="PF01841">
    <property type="entry name" value="Transglut_core"/>
    <property type="match status" value="1"/>
</dbReference>
<dbReference type="InterPro" id="IPR052557">
    <property type="entry name" value="CAP/Cytokinesis_protein"/>
</dbReference>
<evidence type="ECO:0000313" key="3">
    <source>
        <dbReference type="Ensembl" id="ENSMGAP00000032703.1"/>
    </source>
</evidence>
<dbReference type="GeneID" id="104910887"/>
<dbReference type="PANTHER" id="PTHR46333:SF4">
    <property type="entry name" value="TRANSGLUTAMINASE-LIKE DOMAIN-CONTAINING PROTEIN"/>
    <property type="match status" value="1"/>
</dbReference>
<feature type="domain" description="Transglutaminase-like" evidence="2">
    <location>
        <begin position="272"/>
        <end position="341"/>
    </location>
</feature>
<reference evidence="3 4" key="1">
    <citation type="journal article" date="2010" name="PLoS Biol.">
        <title>Multi-platform next-generation sequencing of the domestic turkey (Meleagris gallopavo): genome assembly and analysis.</title>
        <authorList>
            <person name="Dalloul R.A."/>
            <person name="Long J.A."/>
            <person name="Zimin A.V."/>
            <person name="Aslam L."/>
            <person name="Beal K."/>
            <person name="Blomberg L.A."/>
            <person name="Bouffard P."/>
            <person name="Burt D.W."/>
            <person name="Crasta O."/>
            <person name="Crooijmans R.P."/>
            <person name="Cooper K."/>
            <person name="Coulombe R.A."/>
            <person name="De S."/>
            <person name="Delany M.E."/>
            <person name="Dodgson J.B."/>
            <person name="Dong J.J."/>
            <person name="Evans C."/>
            <person name="Frederickson K.M."/>
            <person name="Flicek P."/>
            <person name="Florea L."/>
            <person name="Folkerts O."/>
            <person name="Groenen M.A."/>
            <person name="Harkins T.T."/>
            <person name="Herrero J."/>
            <person name="Hoffmann S."/>
            <person name="Megens H.J."/>
            <person name="Jiang A."/>
            <person name="de Jong P."/>
            <person name="Kaiser P."/>
            <person name="Kim H."/>
            <person name="Kim K.W."/>
            <person name="Kim S."/>
            <person name="Langenberger D."/>
            <person name="Lee M.K."/>
            <person name="Lee T."/>
            <person name="Mane S."/>
            <person name="Marcais G."/>
            <person name="Marz M."/>
            <person name="McElroy A.P."/>
            <person name="Modise T."/>
            <person name="Nefedov M."/>
            <person name="Notredame C."/>
            <person name="Paton I.R."/>
            <person name="Payne W.S."/>
            <person name="Pertea G."/>
            <person name="Prickett D."/>
            <person name="Puiu D."/>
            <person name="Qioa D."/>
            <person name="Raineri E."/>
            <person name="Ruffier M."/>
            <person name="Salzberg S.L."/>
            <person name="Schatz M.C."/>
            <person name="Scheuring C."/>
            <person name="Schmidt C.J."/>
            <person name="Schroeder S."/>
            <person name="Searle S.M."/>
            <person name="Smith E.J."/>
            <person name="Smith J."/>
            <person name="Sonstegard T.S."/>
            <person name="Stadler P.F."/>
            <person name="Tafer H."/>
            <person name="Tu Z.J."/>
            <person name="Van Tassell C.P."/>
            <person name="Vilella A.J."/>
            <person name="Williams K.P."/>
            <person name="Yorke J.A."/>
            <person name="Zhang L."/>
            <person name="Zhang H.B."/>
            <person name="Zhang X."/>
            <person name="Zhang Y."/>
            <person name="Reed K.M."/>
        </authorList>
    </citation>
    <scope>NUCLEOTIDE SEQUENCE [LARGE SCALE GENOMIC DNA]</scope>
</reference>
<dbReference type="PANTHER" id="PTHR46333">
    <property type="entry name" value="CYTOKINESIS PROTEIN 3"/>
    <property type="match status" value="1"/>
</dbReference>
<sequence>MKTSHDGSKPSKTHTIKAGELILSPHSRNGDHHEKQLAQITSKWAHPKNHEENTMPPQADDILLGQRGAQMSDVCNGSFSLGHVSEEINLNSSEKIPHQDSNANRNKDRVLKKSSAVQKVRNEPKDSPSKDVFLFWANKVSNSSKGSRTFPKLLQKSSVTAGNSSPALLPQEGLSLKEENQTEKPQRKTRRDLFSDTNVFSHIDTHVLHVSQQLKSGHTRMSVQAIVPLITAKSQSKLEMVWAIWFWLCHNIEYDVDGFLGLSQKIHMPEQVLQTGRAVCSGYAHLCWEMCREAGLSSVEIPGFSRGPCARGGRQCQQQKNSHMWNAVQLEGQWWLLDACWGAGTVDIENRLFVPRHDDFFFLTDPERFIETHWPEDPAWQLLQPPISWEDFEQRVFKTSEFFRLQLCLLSPNTSLLRTGKYKARGKSK</sequence>
<dbReference type="GO" id="GO:0005737">
    <property type="term" value="C:cytoplasm"/>
    <property type="evidence" value="ECO:0007669"/>
    <property type="project" value="TreeGrafter"/>
</dbReference>
<dbReference type="InParanoid" id="A0A803YLQ5"/>
<dbReference type="Ensembl" id="ENSMGAT00000030312.1">
    <property type="protein sequence ID" value="ENSMGAP00000032703.1"/>
    <property type="gene ID" value="ENSMGAG00000020973.1"/>
</dbReference>
<reference evidence="3" key="2">
    <citation type="submission" date="2025-08" db="UniProtKB">
        <authorList>
            <consortium name="Ensembl"/>
        </authorList>
    </citation>
    <scope>IDENTIFICATION</scope>
</reference>
<name>A0A803YLQ5_MELGA</name>
<proteinExistence type="predicted"/>
<feature type="region of interest" description="Disordered" evidence="1">
    <location>
        <begin position="93"/>
        <end position="128"/>
    </location>
</feature>
<dbReference type="KEGG" id="mgp:104910887"/>
<dbReference type="Proteomes" id="UP000001645">
    <property type="component" value="Chromosome 4"/>
</dbReference>
<reference evidence="3" key="3">
    <citation type="submission" date="2025-09" db="UniProtKB">
        <authorList>
            <consortium name="Ensembl"/>
        </authorList>
    </citation>
    <scope>IDENTIFICATION</scope>
</reference>
<dbReference type="SMART" id="SM00460">
    <property type="entry name" value="TGc"/>
    <property type="match status" value="1"/>
</dbReference>
<dbReference type="RefSeq" id="XP_031409084.1">
    <property type="nucleotide sequence ID" value="XM_031553224.1"/>
</dbReference>
<feature type="region of interest" description="Disordered" evidence="1">
    <location>
        <begin position="1"/>
        <end position="36"/>
    </location>
</feature>
<dbReference type="InterPro" id="IPR002931">
    <property type="entry name" value="Transglutaminase-like"/>
</dbReference>
<dbReference type="GeneTree" id="ENSGT00940000165596"/>
<organism evidence="3 4">
    <name type="scientific">Meleagris gallopavo</name>
    <name type="common">Wild turkey</name>
    <dbReference type="NCBI Taxonomy" id="9103"/>
    <lineage>
        <taxon>Eukaryota</taxon>
        <taxon>Metazoa</taxon>
        <taxon>Chordata</taxon>
        <taxon>Craniata</taxon>
        <taxon>Vertebrata</taxon>
        <taxon>Euteleostomi</taxon>
        <taxon>Archelosauria</taxon>
        <taxon>Archosauria</taxon>
        <taxon>Dinosauria</taxon>
        <taxon>Saurischia</taxon>
        <taxon>Theropoda</taxon>
        <taxon>Coelurosauria</taxon>
        <taxon>Aves</taxon>
        <taxon>Neognathae</taxon>
        <taxon>Galloanserae</taxon>
        <taxon>Galliformes</taxon>
        <taxon>Phasianidae</taxon>
        <taxon>Meleagridinae</taxon>
        <taxon>Meleagris</taxon>
    </lineage>
</organism>
<keyword evidence="4" id="KW-1185">Reference proteome</keyword>
<dbReference type="SUPFAM" id="SSF54001">
    <property type="entry name" value="Cysteine proteinases"/>
    <property type="match status" value="1"/>
</dbReference>
<evidence type="ECO:0000313" key="4">
    <source>
        <dbReference type="Proteomes" id="UP000001645"/>
    </source>
</evidence>
<dbReference type="AlphaFoldDB" id="A0A803YLQ5"/>
<gene>
    <name evidence="3" type="primary">LOC104910887</name>
</gene>
<evidence type="ECO:0000259" key="2">
    <source>
        <dbReference type="SMART" id="SM00460"/>
    </source>
</evidence>
<feature type="compositionally biased region" description="Basic and acidic residues" evidence="1">
    <location>
        <begin position="175"/>
        <end position="191"/>
    </location>
</feature>
<evidence type="ECO:0000256" key="1">
    <source>
        <dbReference type="SAM" id="MobiDB-lite"/>
    </source>
</evidence>
<feature type="compositionally biased region" description="Polar residues" evidence="1">
    <location>
        <begin position="93"/>
        <end position="104"/>
    </location>
</feature>
<dbReference type="InterPro" id="IPR038765">
    <property type="entry name" value="Papain-like_cys_pep_sf"/>
</dbReference>
<dbReference type="Gene3D" id="3.10.620.30">
    <property type="match status" value="1"/>
</dbReference>
<protein>
    <recommendedName>
        <fullName evidence="2">Transglutaminase-like domain-containing protein</fullName>
    </recommendedName>
</protein>